<dbReference type="Proteomes" id="UP001306508">
    <property type="component" value="Unassembled WGS sequence"/>
</dbReference>
<name>A0AAN7ZT45_9SACH</name>
<evidence type="ECO:0000313" key="2">
    <source>
        <dbReference type="Proteomes" id="UP001306508"/>
    </source>
</evidence>
<sequence>MFVRIHSQSWAQSLSCSKSFASTLGVTSGLCISRFPIRTSYKYTVKQLPNTETINKLKIVILQNIFNIITRKPIIPNAKGITSYTSAEYLTRRNRINLLLEKFLYVQMGGKTDNETNNIDDLKVAKHTVIQNQL</sequence>
<reference evidence="2" key="1">
    <citation type="submission" date="2023-07" db="EMBL/GenBank/DDBJ databases">
        <title>A draft genome of Kazachstania heterogenica Y-27499.</title>
        <authorList>
            <person name="Donic C."/>
            <person name="Kralova J.S."/>
            <person name="Fidel L."/>
            <person name="Ben-Dor S."/>
            <person name="Jung S."/>
        </authorList>
    </citation>
    <scope>NUCLEOTIDE SEQUENCE [LARGE SCALE GENOMIC DNA]</scope>
    <source>
        <strain evidence="2">Y27499</strain>
    </source>
</reference>
<gene>
    <name evidence="1" type="ORF">RI543_000801</name>
</gene>
<dbReference type="AlphaFoldDB" id="A0AAN7ZT45"/>
<proteinExistence type="predicted"/>
<organism evidence="1 2">
    <name type="scientific">Arxiozyma heterogenica</name>
    <dbReference type="NCBI Taxonomy" id="278026"/>
    <lineage>
        <taxon>Eukaryota</taxon>
        <taxon>Fungi</taxon>
        <taxon>Dikarya</taxon>
        <taxon>Ascomycota</taxon>
        <taxon>Saccharomycotina</taxon>
        <taxon>Saccharomycetes</taxon>
        <taxon>Saccharomycetales</taxon>
        <taxon>Saccharomycetaceae</taxon>
        <taxon>Arxiozyma</taxon>
    </lineage>
</organism>
<dbReference type="EMBL" id="JAWIZZ010000031">
    <property type="protein sequence ID" value="KAK5781619.1"/>
    <property type="molecule type" value="Genomic_DNA"/>
</dbReference>
<keyword evidence="2" id="KW-1185">Reference proteome</keyword>
<protein>
    <submittedName>
        <fullName evidence="1">Uncharacterized protein</fullName>
    </submittedName>
</protein>
<comment type="caution">
    <text evidence="1">The sequence shown here is derived from an EMBL/GenBank/DDBJ whole genome shotgun (WGS) entry which is preliminary data.</text>
</comment>
<accession>A0AAN7ZT45</accession>
<evidence type="ECO:0000313" key="1">
    <source>
        <dbReference type="EMBL" id="KAK5781619.1"/>
    </source>
</evidence>